<sequence length="82" mass="9671">MRRWVNAETFRYYQADLIQDLFGEWSVITAWGGLGTCRGQLRKVWVANREEGEKQLLAIDKRRRQRGYCSIPHEHDGDDMDA</sequence>
<dbReference type="Proteomes" id="UP001138802">
    <property type="component" value="Unassembled WGS sequence"/>
</dbReference>
<dbReference type="Pfam" id="PF05406">
    <property type="entry name" value="WGR"/>
    <property type="match status" value="1"/>
</dbReference>
<evidence type="ECO:0000313" key="3">
    <source>
        <dbReference type="Proteomes" id="UP001138802"/>
    </source>
</evidence>
<feature type="domain" description="WGR" evidence="1">
    <location>
        <begin position="9"/>
        <end position="71"/>
    </location>
</feature>
<name>A0A9X0WL77_9GAMM</name>
<dbReference type="InterPro" id="IPR036930">
    <property type="entry name" value="WGR_dom_sf"/>
</dbReference>
<reference evidence="2 3" key="1">
    <citation type="journal article" date="2020" name="Microorganisms">
        <title>Osmotic Adaptation and Compatible Solute Biosynthesis of Phototrophic Bacteria as Revealed from Genome Analyses.</title>
        <authorList>
            <person name="Imhoff J.F."/>
            <person name="Rahn T."/>
            <person name="Kunzel S."/>
            <person name="Keller A."/>
            <person name="Neulinger S.C."/>
        </authorList>
    </citation>
    <scope>NUCLEOTIDE SEQUENCE [LARGE SCALE GENOMIC DNA]</scope>
    <source>
        <strain evidence="2 3">DSM 21303</strain>
    </source>
</reference>
<dbReference type="CDD" id="cd07996">
    <property type="entry name" value="WGR_MMR_like"/>
    <property type="match status" value="1"/>
</dbReference>
<dbReference type="EMBL" id="NRSD01000025">
    <property type="protein sequence ID" value="MBK1646434.1"/>
    <property type="molecule type" value="Genomic_DNA"/>
</dbReference>
<evidence type="ECO:0000259" key="1">
    <source>
        <dbReference type="Pfam" id="PF05406"/>
    </source>
</evidence>
<dbReference type="InterPro" id="IPR049809">
    <property type="entry name" value="YehF/YfeS-like_WGR"/>
</dbReference>
<keyword evidence="3" id="KW-1185">Reference proteome</keyword>
<dbReference type="InterPro" id="IPR008893">
    <property type="entry name" value="WGR_domain"/>
</dbReference>
<protein>
    <recommendedName>
        <fullName evidence="1">WGR domain-containing protein</fullName>
    </recommendedName>
</protein>
<dbReference type="AlphaFoldDB" id="A0A9X0WL77"/>
<gene>
    <name evidence="2" type="ORF">CKO25_17635</name>
</gene>
<organism evidence="2 3">
    <name type="scientific">Thiocapsa imhoffii</name>
    <dbReference type="NCBI Taxonomy" id="382777"/>
    <lineage>
        <taxon>Bacteria</taxon>
        <taxon>Pseudomonadati</taxon>
        <taxon>Pseudomonadota</taxon>
        <taxon>Gammaproteobacteria</taxon>
        <taxon>Chromatiales</taxon>
        <taxon>Chromatiaceae</taxon>
        <taxon>Thiocapsa</taxon>
    </lineage>
</organism>
<comment type="caution">
    <text evidence="2">The sequence shown here is derived from an EMBL/GenBank/DDBJ whole genome shotgun (WGS) entry which is preliminary data.</text>
</comment>
<dbReference type="SUPFAM" id="SSF142921">
    <property type="entry name" value="WGR domain-like"/>
    <property type="match status" value="1"/>
</dbReference>
<accession>A0A9X0WL77</accession>
<evidence type="ECO:0000313" key="2">
    <source>
        <dbReference type="EMBL" id="MBK1646434.1"/>
    </source>
</evidence>
<proteinExistence type="predicted"/>